<name>A0AAI8Z8T2_9PEZI</name>
<organism evidence="3 4">
    <name type="scientific">Lecanosticta acicola</name>
    <dbReference type="NCBI Taxonomy" id="111012"/>
    <lineage>
        <taxon>Eukaryota</taxon>
        <taxon>Fungi</taxon>
        <taxon>Dikarya</taxon>
        <taxon>Ascomycota</taxon>
        <taxon>Pezizomycotina</taxon>
        <taxon>Dothideomycetes</taxon>
        <taxon>Dothideomycetidae</taxon>
        <taxon>Mycosphaerellales</taxon>
        <taxon>Mycosphaerellaceae</taxon>
        <taxon>Lecanosticta</taxon>
    </lineage>
</organism>
<keyword evidence="4" id="KW-1185">Reference proteome</keyword>
<dbReference type="AlphaFoldDB" id="A0AAI8Z8T2"/>
<evidence type="ECO:0000256" key="1">
    <source>
        <dbReference type="SAM" id="MobiDB-lite"/>
    </source>
</evidence>
<sequence>MVRGLHDVRGTRPSPANTPYDAAMRKMFDFEFRGVDEELPFHASRLDVLRTFRREAIVTAWAQQMAFESFCDAVASKSESKDAHRLAEKYTKNSTSSPHHHALLSPALRRGPVIKPCPWLATSRTGLQVDMPHYLWDREIDETVFTPELATFVAYTCISHTWGRYTKTPKEYSGVPGVPWKVPTNSKFDVLELGKRLKGLSCETRYVWIDLFCIPQDGSELGRAEIARQAQIFQNAEYVVAWFNDVESFASLREALVIMALQLLQFPPDCQEHRFAVSCQVIAEQKLSNNPTGLLMHWDDRFDSPVGQANPWFTSLWTLQELCLRPDMWICSAGWQMLAIRRDEPMPIIGIVALWNCFEPVFQEMLGPHRKSKGDGGVKPSSSPRSVEGNPRAAFGELAHWMRATALFRLTDMSRADILAIGDRRFCTERRAEAIMSCLGTTKWYFDTPRAEHEATVVMEKYPTEFVAEVQAEDPLTFFGRLDKWDSNLYDSRGLDLDIALKPANRRDTTRPIEFEHIPAQPIGTMLPFSTYGAVAVAAAASFVDTFDCHDTVRNWLVRRDGRVEIPSACILASTLASLGPFQHIGAIFTTITAPDSGGLVDLQAWISARSFECHALVLGSRTYFSDSRVAAMVYQGIILARLTDDLFVKLGSFHARVKSRTKTAMPRTTVTDWIVA</sequence>
<dbReference type="InterPro" id="IPR010730">
    <property type="entry name" value="HET"/>
</dbReference>
<dbReference type="EMBL" id="CAVMBE010000123">
    <property type="protein sequence ID" value="CAK4034565.1"/>
    <property type="molecule type" value="Genomic_DNA"/>
</dbReference>
<feature type="domain" description="Heterokaryon incompatibility" evidence="2">
    <location>
        <begin position="155"/>
        <end position="321"/>
    </location>
</feature>
<proteinExistence type="predicted"/>
<feature type="region of interest" description="Disordered" evidence="1">
    <location>
        <begin position="369"/>
        <end position="390"/>
    </location>
</feature>
<evidence type="ECO:0000313" key="4">
    <source>
        <dbReference type="Proteomes" id="UP001296104"/>
    </source>
</evidence>
<comment type="caution">
    <text evidence="3">The sequence shown here is derived from an EMBL/GenBank/DDBJ whole genome shotgun (WGS) entry which is preliminary data.</text>
</comment>
<dbReference type="InterPro" id="IPR052895">
    <property type="entry name" value="HetReg/Transcr_Mod"/>
</dbReference>
<accession>A0AAI8Z8T2</accession>
<evidence type="ECO:0000313" key="3">
    <source>
        <dbReference type="EMBL" id="CAK4034565.1"/>
    </source>
</evidence>
<evidence type="ECO:0000259" key="2">
    <source>
        <dbReference type="Pfam" id="PF06985"/>
    </source>
</evidence>
<dbReference type="PANTHER" id="PTHR24148:SF64">
    <property type="entry name" value="HETEROKARYON INCOMPATIBILITY DOMAIN-CONTAINING PROTEIN"/>
    <property type="match status" value="1"/>
</dbReference>
<dbReference type="Pfam" id="PF06985">
    <property type="entry name" value="HET"/>
    <property type="match status" value="1"/>
</dbReference>
<dbReference type="Proteomes" id="UP001296104">
    <property type="component" value="Unassembled WGS sequence"/>
</dbReference>
<protein>
    <recommendedName>
        <fullName evidence="2">Heterokaryon incompatibility domain-containing protein</fullName>
    </recommendedName>
</protein>
<gene>
    <name evidence="3" type="ORF">LECACI_7A009723</name>
</gene>
<reference evidence="3" key="1">
    <citation type="submission" date="2023-11" db="EMBL/GenBank/DDBJ databases">
        <authorList>
            <person name="Alioto T."/>
            <person name="Alioto T."/>
            <person name="Gomez Garrido J."/>
        </authorList>
    </citation>
    <scope>NUCLEOTIDE SEQUENCE</scope>
</reference>
<dbReference type="PANTHER" id="PTHR24148">
    <property type="entry name" value="ANKYRIN REPEAT DOMAIN-CONTAINING PROTEIN 39 HOMOLOG-RELATED"/>
    <property type="match status" value="1"/>
</dbReference>